<dbReference type="EMBL" id="CM027682">
    <property type="protein sequence ID" value="KAG0537442.1"/>
    <property type="molecule type" value="Genomic_DNA"/>
</dbReference>
<protein>
    <recommendedName>
        <fullName evidence="1">AP complex mu/sigma subunit domain-containing protein</fullName>
    </recommendedName>
</protein>
<feature type="domain" description="AP complex mu/sigma subunit" evidence="1">
    <location>
        <begin position="2"/>
        <end position="40"/>
    </location>
</feature>
<sequence length="49" mass="5547">MQVCELGLIFNFHKTYFILDMILIVGELQESNNKSVTTLVAYPLNSDAI</sequence>
<gene>
    <name evidence="2" type="ORF">BDA96_03G148800</name>
</gene>
<dbReference type="Gene3D" id="3.30.450.60">
    <property type="match status" value="1"/>
</dbReference>
<dbReference type="SUPFAM" id="SSF64356">
    <property type="entry name" value="SNARE-like"/>
    <property type="match status" value="1"/>
</dbReference>
<dbReference type="InterPro" id="IPR022775">
    <property type="entry name" value="AP_mu_sigma_su"/>
</dbReference>
<evidence type="ECO:0000313" key="2">
    <source>
        <dbReference type="EMBL" id="KAG0537442.1"/>
    </source>
</evidence>
<dbReference type="Pfam" id="PF01217">
    <property type="entry name" value="Clat_adaptor_s"/>
    <property type="match status" value="1"/>
</dbReference>
<accession>A0A921RE27</accession>
<evidence type="ECO:0000259" key="1">
    <source>
        <dbReference type="Pfam" id="PF01217"/>
    </source>
</evidence>
<evidence type="ECO:0000313" key="3">
    <source>
        <dbReference type="Proteomes" id="UP000807115"/>
    </source>
</evidence>
<dbReference type="AlphaFoldDB" id="A0A921RE27"/>
<comment type="caution">
    <text evidence="2">The sequence shown here is derived from an EMBL/GenBank/DDBJ whole genome shotgun (WGS) entry which is preliminary data.</text>
</comment>
<dbReference type="InterPro" id="IPR011012">
    <property type="entry name" value="Longin-like_dom_sf"/>
</dbReference>
<organism evidence="2 3">
    <name type="scientific">Sorghum bicolor</name>
    <name type="common">Sorghum</name>
    <name type="synonym">Sorghum vulgare</name>
    <dbReference type="NCBI Taxonomy" id="4558"/>
    <lineage>
        <taxon>Eukaryota</taxon>
        <taxon>Viridiplantae</taxon>
        <taxon>Streptophyta</taxon>
        <taxon>Embryophyta</taxon>
        <taxon>Tracheophyta</taxon>
        <taxon>Spermatophyta</taxon>
        <taxon>Magnoliopsida</taxon>
        <taxon>Liliopsida</taxon>
        <taxon>Poales</taxon>
        <taxon>Poaceae</taxon>
        <taxon>PACMAD clade</taxon>
        <taxon>Panicoideae</taxon>
        <taxon>Andropogonodae</taxon>
        <taxon>Andropogoneae</taxon>
        <taxon>Sorghinae</taxon>
        <taxon>Sorghum</taxon>
    </lineage>
</organism>
<reference evidence="2" key="2">
    <citation type="submission" date="2020-10" db="EMBL/GenBank/DDBJ databases">
        <authorList>
            <person name="Cooper E.A."/>
            <person name="Brenton Z.W."/>
            <person name="Flinn B.S."/>
            <person name="Jenkins J."/>
            <person name="Shu S."/>
            <person name="Flowers D."/>
            <person name="Luo F."/>
            <person name="Wang Y."/>
            <person name="Xia P."/>
            <person name="Barry K."/>
            <person name="Daum C."/>
            <person name="Lipzen A."/>
            <person name="Yoshinaga Y."/>
            <person name="Schmutz J."/>
            <person name="Saski C."/>
            <person name="Vermerris W."/>
            <person name="Kresovich S."/>
        </authorList>
    </citation>
    <scope>NUCLEOTIDE SEQUENCE</scope>
</reference>
<name>A0A921RE27_SORBI</name>
<proteinExistence type="predicted"/>
<reference evidence="2" key="1">
    <citation type="journal article" date="2019" name="BMC Genomics">
        <title>A new reference genome for Sorghum bicolor reveals high levels of sequence similarity between sweet and grain genotypes: implications for the genetics of sugar metabolism.</title>
        <authorList>
            <person name="Cooper E.A."/>
            <person name="Brenton Z.W."/>
            <person name="Flinn B.S."/>
            <person name="Jenkins J."/>
            <person name="Shu S."/>
            <person name="Flowers D."/>
            <person name="Luo F."/>
            <person name="Wang Y."/>
            <person name="Xia P."/>
            <person name="Barry K."/>
            <person name="Daum C."/>
            <person name="Lipzen A."/>
            <person name="Yoshinaga Y."/>
            <person name="Schmutz J."/>
            <person name="Saski C."/>
            <person name="Vermerris W."/>
            <person name="Kresovich S."/>
        </authorList>
    </citation>
    <scope>NUCLEOTIDE SEQUENCE</scope>
</reference>
<dbReference type="Proteomes" id="UP000807115">
    <property type="component" value="Chromosome 3"/>
</dbReference>